<dbReference type="EMBL" id="KZ155791">
    <property type="protein sequence ID" value="OUS45198.1"/>
    <property type="molecule type" value="Genomic_DNA"/>
</dbReference>
<dbReference type="SUPFAM" id="SSF51735">
    <property type="entry name" value="NAD(P)-binding Rossmann-fold domains"/>
    <property type="match status" value="2"/>
</dbReference>
<dbReference type="Gene3D" id="3.40.250.10">
    <property type="entry name" value="Rhodanese-like domain"/>
    <property type="match status" value="2"/>
</dbReference>
<dbReference type="SUPFAM" id="SSF52821">
    <property type="entry name" value="Rhodanese/Cell cycle control phosphatase"/>
    <property type="match status" value="2"/>
</dbReference>
<keyword evidence="3 5" id="KW-0862">Zinc</keyword>
<dbReference type="CDD" id="cd05283">
    <property type="entry name" value="CAD1"/>
    <property type="match status" value="1"/>
</dbReference>
<dbReference type="Gene3D" id="3.40.50.300">
    <property type="entry name" value="P-loop containing nucleotide triphosphate hydrolases"/>
    <property type="match status" value="1"/>
</dbReference>
<dbReference type="Pfam" id="PF00107">
    <property type="entry name" value="ADH_zinc_N"/>
    <property type="match status" value="1"/>
</dbReference>
<dbReference type="InterPro" id="IPR045851">
    <property type="entry name" value="AMP-bd_C_sf"/>
</dbReference>
<keyword evidence="2 5" id="KW-0479">Metal-binding</keyword>
<proteinExistence type="inferred from homology"/>
<dbReference type="InterPro" id="IPR036291">
    <property type="entry name" value="NAD(P)-bd_dom_sf"/>
</dbReference>
<evidence type="ECO:0000259" key="6">
    <source>
        <dbReference type="PROSITE" id="PS50075"/>
    </source>
</evidence>
<evidence type="ECO:0000256" key="1">
    <source>
        <dbReference type="ARBA" id="ARBA00001947"/>
    </source>
</evidence>
<feature type="domain" description="Rhodanese" evidence="7">
    <location>
        <begin position="170"/>
        <end position="284"/>
    </location>
</feature>
<dbReference type="InterPro" id="IPR002328">
    <property type="entry name" value="ADH_Zn_CS"/>
</dbReference>
<protein>
    <submittedName>
        <fullName evidence="8">Uncharacterized protein</fullName>
    </submittedName>
</protein>
<dbReference type="InterPro" id="IPR009081">
    <property type="entry name" value="PP-bd_ACP"/>
</dbReference>
<dbReference type="SUPFAM" id="SSF50129">
    <property type="entry name" value="GroES-like"/>
    <property type="match status" value="1"/>
</dbReference>
<feature type="domain" description="Rhodanese" evidence="7">
    <location>
        <begin position="17"/>
        <end position="134"/>
    </location>
</feature>
<dbReference type="PROSITE" id="PS50075">
    <property type="entry name" value="CARRIER"/>
    <property type="match status" value="1"/>
</dbReference>
<dbReference type="SMART" id="SM00829">
    <property type="entry name" value="PKS_ER"/>
    <property type="match status" value="1"/>
</dbReference>
<dbReference type="InterPro" id="IPR042099">
    <property type="entry name" value="ANL_N_sf"/>
</dbReference>
<gene>
    <name evidence="8" type="ORF">BE221DRAFT_193400</name>
</gene>
<dbReference type="PROSITE" id="PS00059">
    <property type="entry name" value="ADH_ZINC"/>
    <property type="match status" value="1"/>
</dbReference>
<dbReference type="FunFam" id="3.40.50.720:FF:000022">
    <property type="entry name" value="Cinnamyl alcohol dehydrogenase"/>
    <property type="match status" value="1"/>
</dbReference>
<dbReference type="Pfam" id="PF00550">
    <property type="entry name" value="PP-binding"/>
    <property type="match status" value="1"/>
</dbReference>
<dbReference type="GO" id="GO:0008270">
    <property type="term" value="F:zinc ion binding"/>
    <property type="evidence" value="ECO:0007669"/>
    <property type="project" value="InterPro"/>
</dbReference>
<dbReference type="PROSITE" id="PS50206">
    <property type="entry name" value="RHODANESE_3"/>
    <property type="match status" value="2"/>
</dbReference>
<dbReference type="Gene3D" id="1.10.1200.10">
    <property type="entry name" value="ACP-like"/>
    <property type="match status" value="1"/>
</dbReference>
<dbReference type="SUPFAM" id="SSF47336">
    <property type="entry name" value="ACP-like"/>
    <property type="match status" value="1"/>
</dbReference>
<dbReference type="InterPro" id="IPR013120">
    <property type="entry name" value="FAR_NAD-bd"/>
</dbReference>
<dbReference type="PANTHER" id="PTHR42683">
    <property type="entry name" value="ALDEHYDE REDUCTASE"/>
    <property type="match status" value="1"/>
</dbReference>
<evidence type="ECO:0000256" key="2">
    <source>
        <dbReference type="ARBA" id="ARBA00022723"/>
    </source>
</evidence>
<dbReference type="eggNOG" id="KOG1529">
    <property type="taxonomic scope" value="Eukaryota"/>
</dbReference>
<dbReference type="InterPro" id="IPR027417">
    <property type="entry name" value="P-loop_NTPase"/>
</dbReference>
<dbReference type="Proteomes" id="UP000195557">
    <property type="component" value="Unassembled WGS sequence"/>
</dbReference>
<accession>A0A1Y5I6M9</accession>
<dbReference type="Pfam" id="PF07993">
    <property type="entry name" value="NAD_binding_4"/>
    <property type="match status" value="1"/>
</dbReference>
<feature type="domain" description="Carrier" evidence="6">
    <location>
        <begin position="1221"/>
        <end position="1297"/>
    </location>
</feature>
<dbReference type="InterPro" id="IPR020843">
    <property type="entry name" value="ER"/>
</dbReference>
<comment type="similarity">
    <text evidence="5">Belongs to the zinc-containing alcohol dehydrogenase family.</text>
</comment>
<dbReference type="InterPro" id="IPR036873">
    <property type="entry name" value="Rhodanese-like_dom_sf"/>
</dbReference>
<dbReference type="InterPro" id="IPR036736">
    <property type="entry name" value="ACP-like_sf"/>
</dbReference>
<organism evidence="8">
    <name type="scientific">Ostreococcus tauri</name>
    <name type="common">Marine green alga</name>
    <dbReference type="NCBI Taxonomy" id="70448"/>
    <lineage>
        <taxon>Eukaryota</taxon>
        <taxon>Viridiplantae</taxon>
        <taxon>Chlorophyta</taxon>
        <taxon>Mamiellophyceae</taxon>
        <taxon>Mamiellales</taxon>
        <taxon>Bathycoccaceae</taxon>
        <taxon>Ostreococcus</taxon>
    </lineage>
</organism>
<dbReference type="SUPFAM" id="SSF56801">
    <property type="entry name" value="Acetyl-CoA synthetase-like"/>
    <property type="match status" value="1"/>
</dbReference>
<dbReference type="InterPro" id="IPR013154">
    <property type="entry name" value="ADH-like_N"/>
</dbReference>
<dbReference type="Gene3D" id="3.90.180.10">
    <property type="entry name" value="Medium-chain alcohol dehydrogenases, catalytic domain"/>
    <property type="match status" value="1"/>
</dbReference>
<evidence type="ECO:0000259" key="7">
    <source>
        <dbReference type="PROSITE" id="PS50206"/>
    </source>
</evidence>
<dbReference type="Gene3D" id="3.40.50.720">
    <property type="entry name" value="NAD(P)-binding Rossmann-like Domain"/>
    <property type="match status" value="2"/>
</dbReference>
<dbReference type="InterPro" id="IPR001763">
    <property type="entry name" value="Rhodanese-like_dom"/>
</dbReference>
<sequence>MPAYATAATIVNDVKTSSMKTRFIDASWSADGDGRRAFATKRIPGAVFYDHDASCDLSSPLPQAFPSRATHAEYAGGALGTRASDDVVVYAQSGDSCAAERVAWVFVEHGHEGAVRVMRGGLEAYEACGGVVETGEESAREYDSVEYEGEAREKGKGRLVTARELLTNLSTQRLQVLDCRAPEVFAGAARDCAHVRIQGRAIQFEGFREGHVPGAKNLYYKRILECTESDLTALFESAGLDLTMPVAVVGSGGVDAAPMVASALERAGCSGVYVLKDGMCAWCTAQGSSYPMSLENASPHASHNEKRLIVWAVTRSRSTALERSLSKHSESMVMHELLTEPYLKENNPTNYAKIVSGQSEQQLASSGCSYATMLEVMTADYSAQGRPFFFSKELSCYFDLTQMNSSWLKRFSHVVLIRRPEHALESFYRVSIESPEESTYFDPSEAGFVEAFGIVNALKRINAKVMVIDADADLLARPEATMQELCKLASVNFESSMLHWKPAELSTWIKFRGWHDDAAKSTGFTAVDKPPLQNVPSEVHEAAAKNQPYYEAVSWERSESADQWPILRQSTETGVKSCKFSVVLCASDEGATDMAPRLAAARLSGVNVYEFKSTEIAEASKKCPFLFDEPIVLVGNHKPTLYMAEALRERAQKEGTLSIVRIVCVDEMDHRVVPEGYKYTWVREESLADQTVMDEVLKSVIDDIETAQSEAAKEVEEVNGLAASYEATTAATHWRSGLAMALQDARSNKPCVTDSTSTYTLREVYSRAYHVANILTERGGTNCRVGLFLLASASSVWCAMGSLLCESVFCEIPAWYRDTDLERVLRLNESKVILTSRDLSKFVPAEFQHMIVIIEDVDCDADLSGELHPALTRPDTPDAPGFSVLTSGTTGVSKILCCPQSALTDSQTVIGPHMRGDDVMGSFWVYYYFFIPLLAGRTMSIIPNDFFLKPRELVQYIQKQKMTMLYLSPSILESCLLHCTPREFADGLKEVHTILLTGERVRMQTRILVAERLTRTRLIDVYSTNETGDLAISDYGGAFFLREGTQARVLTDDGKLAIRGTVGQLHIKKSGLLCGFYSDSGYTSIDGGWYFTGDLVRWLGRNRLTFESRQKSSYVKIRGFKVSPIAVQDVLLKMPVIKQAIVSTVGTSDVDQQLVAGISFHSGMRATEIELREHMSEHVPNYMIPSTFYDFGDKVSTATSGKASKLDVSRLSKITDSAIAAELSTKEAEVVEVWRQVLDQPEKTFASSESFFDYGGSLKFVELAAALSKKWGVSLTVPEVIAKPTLAEMAILSEDYQNAKFEPDVEVAKYDFTNFARTPRKTASGKKTVLLTGATGFLGAYLLEELAKTDDIGKIYAVVRAQDKTSAQNRVVDVFTKRGITFHDKITAKTTFLCGDMAKPSYGILDDVLNPILESIDVVISGGAEVNMVKSYSALEKVNVGGTYNGLAIASRAGAKHILISTQYPLPGEVPTGYRRSKEVAELLCARAQKEAAVESAVLLFGDIGISRAQGSLAPDDDYIVIFLRACLETGFFPRTDWAVSILSIDDCVKMLSSISTDGKYDRYAYDGVSREVKGRLMEFSQLYDWLNAEYALRLCSYEGWLNAVKAGAAEGKEVLQRVLLTIDAMEVELKAEGEHFRSANEKDDALFSVDDAWGKNLVSALLLEKYSGELQTDDKDTTIGYAALAQNEDLVPIKYRLPDMTPSSVELRVEYCGLCGSDDHLIVGDYGEYAVWPQVCGHEVVGVVTQVGSAVTTLKPGQRVGVGWQSSSCHDCEWCARGDEQLCSAVGCTCCEGNKGGFADRMRLNDAQFCYKIPDELASAEVAPLLCGGQTVWTPLNEQTKSGDRVGVLGLGGLGHMAIKFAKALGREVTAISSSASKRADAMSHGASHFLLHSDDEAMEAAAQSLDFILVTIATNKEVDFSKFFPLLRPRGTICFVGMCPPISADVFTLGFTMNNITTSNTGGKKDMVQMLDFCARHKIGAAVAISPLSEINAALSKLRSGDSHFRHVLSNDVQHASKRATA</sequence>
<evidence type="ECO:0000256" key="3">
    <source>
        <dbReference type="ARBA" id="ARBA00022833"/>
    </source>
</evidence>
<dbReference type="InterPro" id="IPR011032">
    <property type="entry name" value="GroES-like_sf"/>
</dbReference>
<evidence type="ECO:0000313" key="8">
    <source>
        <dbReference type="EMBL" id="OUS45198.1"/>
    </source>
</evidence>
<name>A0A1Y5I6M9_OSTTA</name>
<evidence type="ECO:0000256" key="4">
    <source>
        <dbReference type="ARBA" id="ARBA00023002"/>
    </source>
</evidence>
<dbReference type="Gene3D" id="3.40.50.12780">
    <property type="entry name" value="N-terminal domain of ligase-like"/>
    <property type="match status" value="1"/>
</dbReference>
<reference evidence="8" key="1">
    <citation type="submission" date="2017-04" db="EMBL/GenBank/DDBJ databases">
        <title>Population genomics of picophytoplankton unveils novel chromosome hypervariability.</title>
        <authorList>
            <consortium name="DOE Joint Genome Institute"/>
            <person name="Blanc-Mathieu R."/>
            <person name="Krasovec M."/>
            <person name="Hebrard M."/>
            <person name="Yau S."/>
            <person name="Desgranges E."/>
            <person name="Martin J."/>
            <person name="Schackwitz W."/>
            <person name="Kuo A."/>
            <person name="Salin G."/>
            <person name="Donnadieu C."/>
            <person name="Desdevises Y."/>
            <person name="Sanchez-Ferandin S."/>
            <person name="Moreau H."/>
            <person name="Rivals E."/>
            <person name="Grigoriev I.V."/>
            <person name="Grimsley N."/>
            <person name="Eyre-Walker A."/>
            <person name="Piganeau G."/>
        </authorList>
    </citation>
    <scope>NUCLEOTIDE SEQUENCE [LARGE SCALE GENOMIC DNA]</scope>
    <source>
        <strain evidence="8">RCC 1115</strain>
    </source>
</reference>
<dbReference type="InterPro" id="IPR000873">
    <property type="entry name" value="AMP-dep_synth/lig_dom"/>
</dbReference>
<evidence type="ECO:0000256" key="5">
    <source>
        <dbReference type="RuleBase" id="RU361277"/>
    </source>
</evidence>
<keyword evidence="4" id="KW-0560">Oxidoreductase</keyword>
<dbReference type="SUPFAM" id="SSF52540">
    <property type="entry name" value="P-loop containing nucleoside triphosphate hydrolases"/>
    <property type="match status" value="1"/>
</dbReference>
<dbReference type="Pfam" id="PF00581">
    <property type="entry name" value="Rhodanese"/>
    <property type="match status" value="2"/>
</dbReference>
<comment type="cofactor">
    <cofactor evidence="1 5">
        <name>Zn(2+)</name>
        <dbReference type="ChEBI" id="CHEBI:29105"/>
    </cofactor>
</comment>
<dbReference type="InterPro" id="IPR013149">
    <property type="entry name" value="ADH-like_C"/>
</dbReference>
<dbReference type="InterPro" id="IPR047109">
    <property type="entry name" value="CAD-like"/>
</dbReference>
<dbReference type="GO" id="GO:0016616">
    <property type="term" value="F:oxidoreductase activity, acting on the CH-OH group of donors, NAD or NADP as acceptor"/>
    <property type="evidence" value="ECO:0007669"/>
    <property type="project" value="InterPro"/>
</dbReference>
<dbReference type="Pfam" id="PF00501">
    <property type="entry name" value="AMP-binding"/>
    <property type="match status" value="1"/>
</dbReference>
<dbReference type="Gene3D" id="3.30.300.30">
    <property type="match status" value="1"/>
</dbReference>
<dbReference type="SMART" id="SM00450">
    <property type="entry name" value="RHOD"/>
    <property type="match status" value="2"/>
</dbReference>
<dbReference type="Pfam" id="PF19798">
    <property type="entry name" value="Sulfotransfer_5"/>
    <property type="match status" value="1"/>
</dbReference>
<dbReference type="Pfam" id="PF08240">
    <property type="entry name" value="ADH_N"/>
    <property type="match status" value="1"/>
</dbReference>